<protein>
    <submittedName>
        <fullName evidence="2">DUF1645 domain-containing protein</fullName>
    </submittedName>
</protein>
<dbReference type="STRING" id="3775.A0A1Q3CTQ6"/>
<reference evidence="3" key="1">
    <citation type="submission" date="2016-04" db="EMBL/GenBank/DDBJ databases">
        <title>Cephalotus genome sequencing.</title>
        <authorList>
            <person name="Fukushima K."/>
            <person name="Hasebe M."/>
            <person name="Fang X."/>
        </authorList>
    </citation>
    <scope>NUCLEOTIDE SEQUENCE [LARGE SCALE GENOMIC DNA]</scope>
    <source>
        <strain evidence="3">cv. St1</strain>
    </source>
</reference>
<dbReference type="PANTHER" id="PTHR33095">
    <property type="entry name" value="OS07G0619500 PROTEIN"/>
    <property type="match status" value="1"/>
</dbReference>
<keyword evidence="3" id="KW-1185">Reference proteome</keyword>
<evidence type="ECO:0000313" key="3">
    <source>
        <dbReference type="Proteomes" id="UP000187406"/>
    </source>
</evidence>
<dbReference type="FunCoup" id="A0A1Q3CTQ6">
    <property type="interactions" value="136"/>
</dbReference>
<sequence length="218" mass="24492">SFCPSFSSYSCDKLADIAFKVTQDSKNDVDDYDFEFVSVSTTASGDTTKYPIFNRDLLLDHIDYDVASERIPLKNLLMEDPPPPPPSSSSSSESDELESIEPGTYCVWTPKSSLQSTPNRCKKSKSTGSLFGPKRWRFRDLLKRSHSDGKESFVSLNPKEKSVSSGKVVVEAEKKKRLSSANQALYYVKTEGDNIKRSYLPYKQDIFGFFPKVIGHGR</sequence>
<accession>A0A1Q3CTQ6</accession>
<gene>
    <name evidence="2" type="ORF">CFOL_v3_27082</name>
</gene>
<dbReference type="Proteomes" id="UP000187406">
    <property type="component" value="Unassembled WGS sequence"/>
</dbReference>
<organism evidence="2 3">
    <name type="scientific">Cephalotus follicularis</name>
    <name type="common">Albany pitcher plant</name>
    <dbReference type="NCBI Taxonomy" id="3775"/>
    <lineage>
        <taxon>Eukaryota</taxon>
        <taxon>Viridiplantae</taxon>
        <taxon>Streptophyta</taxon>
        <taxon>Embryophyta</taxon>
        <taxon>Tracheophyta</taxon>
        <taxon>Spermatophyta</taxon>
        <taxon>Magnoliopsida</taxon>
        <taxon>eudicotyledons</taxon>
        <taxon>Gunneridae</taxon>
        <taxon>Pentapetalae</taxon>
        <taxon>rosids</taxon>
        <taxon>fabids</taxon>
        <taxon>Oxalidales</taxon>
        <taxon>Cephalotaceae</taxon>
        <taxon>Cephalotus</taxon>
    </lineage>
</organism>
<feature type="non-terminal residue" evidence="2">
    <location>
        <position position="218"/>
    </location>
</feature>
<evidence type="ECO:0000256" key="1">
    <source>
        <dbReference type="SAM" id="MobiDB-lite"/>
    </source>
</evidence>
<feature type="region of interest" description="Disordered" evidence="1">
    <location>
        <begin position="75"/>
        <end position="96"/>
    </location>
</feature>
<dbReference type="InterPro" id="IPR012442">
    <property type="entry name" value="DUF1645_plant"/>
</dbReference>
<comment type="caution">
    <text evidence="2">The sequence shown here is derived from an EMBL/GenBank/DDBJ whole genome shotgun (WGS) entry which is preliminary data.</text>
</comment>
<dbReference type="PANTHER" id="PTHR33095:SF101">
    <property type="entry name" value="DUF1645 DOMAIN-CONTAINING PROTEIN"/>
    <property type="match status" value="1"/>
</dbReference>
<dbReference type="Pfam" id="PF07816">
    <property type="entry name" value="DUF1645"/>
    <property type="match status" value="1"/>
</dbReference>
<feature type="non-terminal residue" evidence="2">
    <location>
        <position position="1"/>
    </location>
</feature>
<dbReference type="InParanoid" id="A0A1Q3CTQ6"/>
<proteinExistence type="predicted"/>
<name>A0A1Q3CTQ6_CEPFO</name>
<dbReference type="AlphaFoldDB" id="A0A1Q3CTQ6"/>
<dbReference type="EMBL" id="BDDD01002949">
    <property type="protein sequence ID" value="GAV83636.1"/>
    <property type="molecule type" value="Genomic_DNA"/>
</dbReference>
<dbReference type="OrthoDB" id="1111059at2759"/>
<evidence type="ECO:0000313" key="2">
    <source>
        <dbReference type="EMBL" id="GAV83636.1"/>
    </source>
</evidence>